<reference evidence="3" key="1">
    <citation type="submission" date="2023-03" db="EMBL/GenBank/DDBJ databases">
        <title>Massive genome expansion in bonnet fungi (Mycena s.s.) driven by repeated elements and novel gene families across ecological guilds.</title>
        <authorList>
            <consortium name="Lawrence Berkeley National Laboratory"/>
            <person name="Harder C.B."/>
            <person name="Miyauchi S."/>
            <person name="Viragh M."/>
            <person name="Kuo A."/>
            <person name="Thoen E."/>
            <person name="Andreopoulos B."/>
            <person name="Lu D."/>
            <person name="Skrede I."/>
            <person name="Drula E."/>
            <person name="Henrissat B."/>
            <person name="Morin E."/>
            <person name="Kohler A."/>
            <person name="Barry K."/>
            <person name="LaButti K."/>
            <person name="Morin E."/>
            <person name="Salamov A."/>
            <person name="Lipzen A."/>
            <person name="Mereny Z."/>
            <person name="Hegedus B."/>
            <person name="Baldrian P."/>
            <person name="Stursova M."/>
            <person name="Weitz H."/>
            <person name="Taylor A."/>
            <person name="Grigoriev I.V."/>
            <person name="Nagy L.G."/>
            <person name="Martin F."/>
            <person name="Kauserud H."/>
        </authorList>
    </citation>
    <scope>NUCLEOTIDE SEQUENCE</scope>
    <source>
        <strain evidence="3">CBHHK200</strain>
    </source>
</reference>
<feature type="compositionally biased region" description="Low complexity" evidence="2">
    <location>
        <begin position="540"/>
        <end position="552"/>
    </location>
</feature>
<evidence type="ECO:0000313" key="3">
    <source>
        <dbReference type="EMBL" id="KAJ7041548.1"/>
    </source>
</evidence>
<evidence type="ECO:0008006" key="5">
    <source>
        <dbReference type="Google" id="ProtNLM"/>
    </source>
</evidence>
<evidence type="ECO:0000256" key="1">
    <source>
        <dbReference type="SAM" id="Coils"/>
    </source>
</evidence>
<accession>A0AAD6T8X0</accession>
<keyword evidence="1" id="KW-0175">Coiled coil</keyword>
<dbReference type="AlphaFoldDB" id="A0AAD6T8X0"/>
<gene>
    <name evidence="3" type="ORF">C8F04DRAFT_1079193</name>
</gene>
<feature type="coiled-coil region" evidence="1">
    <location>
        <begin position="17"/>
        <end position="76"/>
    </location>
</feature>
<sequence>MLPAPLSFHDTPNAATLTAARTALAEAHNNASKLTDRIVSAEEALAQIVKEARAAIEDMQREKNGLEETIVQTRAYLSPIRRMPGELLRELFLWSFEDHPCCAWVLSAVCSTWRRQALAIPRIWSKIRLFTNQRSSPDTIRLWLERSGANVPLDIEIYLRVVTPGALSPDAGAGSAYTSRRRFWPHQPLHHLAHPPTPSPLPPLFGTGPLSLSLGLSAGGASHAVLVPHFTPSVTPFIVPQPHHGGWESPPPMTVYHQLGHGHGQGLGGQDGGGAAHWGHIAVYYLVQQMHRWERFVFRFDKAFGSIGALKSIIGPAPLLREFEVSCASAVAYPPDWNWLPTSPSLSLPSSVPSPRDTPLPKLSSLTLQYAPFTPTSPIFLQPQTHLSSLTLRALPGAPVPLDRILGVVTANAGTLTVLRLHFSQVANAVLPVPTLSSLPPAQVGLIPVPPVGAGGGAGANPNADGALELPALEELYIGGHHLLSQLLDAISTPQLESLDLDFDAPREPLEECIASLCARSGGAPLKMLSIAYGPPNPSPANSAGSTPSSPSHANPGHGGGSVYNNYLGYVHGYGYGGPGNVMSWAFLGECGDQLEVLKVGGAVLEALVAVLCAPEDGGGVSMPPGANLNAAGLSNGNNGLNPWMCPNLRELHLRGCHGTSHGHHAHDAVAKLVRMVDARNPESPYPIPASSSSSSSSASFPSAALFPASTPLSSSFASSSSQTGPGGVTRLAHLELDDCVALGPDVRAWLEGRLGKGGVLCVEPAPPPGSVDRYGYGGFAGPVWM</sequence>
<organism evidence="3 4">
    <name type="scientific">Mycena alexandri</name>
    <dbReference type="NCBI Taxonomy" id="1745969"/>
    <lineage>
        <taxon>Eukaryota</taxon>
        <taxon>Fungi</taxon>
        <taxon>Dikarya</taxon>
        <taxon>Basidiomycota</taxon>
        <taxon>Agaricomycotina</taxon>
        <taxon>Agaricomycetes</taxon>
        <taxon>Agaricomycetidae</taxon>
        <taxon>Agaricales</taxon>
        <taxon>Marasmiineae</taxon>
        <taxon>Mycenaceae</taxon>
        <taxon>Mycena</taxon>
    </lineage>
</organism>
<evidence type="ECO:0000313" key="4">
    <source>
        <dbReference type="Proteomes" id="UP001218188"/>
    </source>
</evidence>
<dbReference type="EMBL" id="JARJCM010000016">
    <property type="protein sequence ID" value="KAJ7041548.1"/>
    <property type="molecule type" value="Genomic_DNA"/>
</dbReference>
<name>A0AAD6T8X0_9AGAR</name>
<proteinExistence type="predicted"/>
<protein>
    <recommendedName>
        <fullName evidence="5">F-box domain-containing protein</fullName>
    </recommendedName>
</protein>
<comment type="caution">
    <text evidence="3">The sequence shown here is derived from an EMBL/GenBank/DDBJ whole genome shotgun (WGS) entry which is preliminary data.</text>
</comment>
<dbReference type="Proteomes" id="UP001218188">
    <property type="component" value="Unassembled WGS sequence"/>
</dbReference>
<feature type="region of interest" description="Disordered" evidence="2">
    <location>
        <begin position="537"/>
        <end position="557"/>
    </location>
</feature>
<dbReference type="SUPFAM" id="SSF52047">
    <property type="entry name" value="RNI-like"/>
    <property type="match status" value="1"/>
</dbReference>
<evidence type="ECO:0000256" key="2">
    <source>
        <dbReference type="SAM" id="MobiDB-lite"/>
    </source>
</evidence>
<keyword evidence="4" id="KW-1185">Reference proteome</keyword>